<proteinExistence type="predicted"/>
<evidence type="ECO:0000313" key="4">
    <source>
        <dbReference type="EMBL" id="NYH12912.1"/>
    </source>
</evidence>
<reference evidence="4 5" key="1">
    <citation type="submission" date="2020-07" db="EMBL/GenBank/DDBJ databases">
        <title>Exploring microbial biodiversity for novel pathways involved in the catabolism of aromatic compounds derived from lignin.</title>
        <authorList>
            <person name="Elkins J."/>
        </authorList>
    </citation>
    <scope>NUCLEOTIDE SEQUENCE [LARGE SCALE GENOMIC DNA]</scope>
    <source>
        <strain evidence="4 5">H2C3B</strain>
    </source>
</reference>
<dbReference type="RefSeq" id="WP_179703792.1">
    <property type="nucleotide sequence ID" value="NZ_JACCAU010000001.1"/>
</dbReference>
<protein>
    <submittedName>
        <fullName evidence="4">Uncharacterized protein YraI</fullName>
    </submittedName>
</protein>
<feature type="chain" id="PRO_5031392271" evidence="2">
    <location>
        <begin position="28"/>
        <end position="271"/>
    </location>
</feature>
<sequence>MKQHLVRRFRCLYAAAGLLAVSAGAHAQSQAYTSSTVNVRAGPASDYPIVAQLPGGVPLTVMGCLSNYQWCDVAAPNLRGWVYAGRLTYPYQGGNVPVMNYGTVIGLPIVTFSIGAYWGNYYRGRPWYGQQSRWAHHPPPPPPRPGAGRPPGDGRPGGPPPGNVGGGRPGGPPPGNAGGGRPGGPPPGNAGGGRPGGPPPGNAGGGRPGGPPPGNAGGGRPGGPPPGNGGAGRPGGPQGNAGGRPQGCPPQGGGGRPQGGGNGGGRPPDQH</sequence>
<evidence type="ECO:0000256" key="2">
    <source>
        <dbReference type="SAM" id="SignalP"/>
    </source>
</evidence>
<dbReference type="AlphaFoldDB" id="A0A7Y9W260"/>
<accession>A0A7Y9W260</accession>
<keyword evidence="2" id="KW-0732">Signal</keyword>
<dbReference type="EMBL" id="JACCAU010000001">
    <property type="protein sequence ID" value="NYH12912.1"/>
    <property type="molecule type" value="Genomic_DNA"/>
</dbReference>
<gene>
    <name evidence="4" type="ORF">GGD41_000140</name>
</gene>
<evidence type="ECO:0000256" key="1">
    <source>
        <dbReference type="SAM" id="MobiDB-lite"/>
    </source>
</evidence>
<feature type="region of interest" description="Disordered" evidence="1">
    <location>
        <begin position="133"/>
        <end position="271"/>
    </location>
</feature>
<organism evidence="4 5">
    <name type="scientific">Paraburkholderia bryophila</name>
    <dbReference type="NCBI Taxonomy" id="420952"/>
    <lineage>
        <taxon>Bacteria</taxon>
        <taxon>Pseudomonadati</taxon>
        <taxon>Pseudomonadota</taxon>
        <taxon>Betaproteobacteria</taxon>
        <taxon>Burkholderiales</taxon>
        <taxon>Burkholderiaceae</taxon>
        <taxon>Paraburkholderia</taxon>
    </lineage>
</organism>
<dbReference type="SMART" id="SM00287">
    <property type="entry name" value="SH3b"/>
    <property type="match status" value="1"/>
</dbReference>
<name>A0A7Y9W260_9BURK</name>
<feature type="signal peptide" evidence="2">
    <location>
        <begin position="1"/>
        <end position="27"/>
    </location>
</feature>
<dbReference type="Proteomes" id="UP000572540">
    <property type="component" value="Unassembled WGS sequence"/>
</dbReference>
<feature type="compositionally biased region" description="Gly residues" evidence="1">
    <location>
        <begin position="228"/>
        <end position="271"/>
    </location>
</feature>
<evidence type="ECO:0000259" key="3">
    <source>
        <dbReference type="SMART" id="SM00287"/>
    </source>
</evidence>
<dbReference type="Pfam" id="PF08239">
    <property type="entry name" value="SH3_3"/>
    <property type="match status" value="1"/>
</dbReference>
<comment type="caution">
    <text evidence="4">The sequence shown here is derived from an EMBL/GenBank/DDBJ whole genome shotgun (WGS) entry which is preliminary data.</text>
</comment>
<feature type="domain" description="SH3b" evidence="3">
    <location>
        <begin position="27"/>
        <end position="91"/>
    </location>
</feature>
<dbReference type="InterPro" id="IPR003646">
    <property type="entry name" value="SH3-like_bac-type"/>
</dbReference>
<dbReference type="Gene3D" id="2.30.30.40">
    <property type="entry name" value="SH3 Domains"/>
    <property type="match status" value="1"/>
</dbReference>
<evidence type="ECO:0000313" key="5">
    <source>
        <dbReference type="Proteomes" id="UP000572540"/>
    </source>
</evidence>